<evidence type="ECO:0000313" key="1">
    <source>
        <dbReference type="EMBL" id="MBC3940946.1"/>
    </source>
</evidence>
<comment type="caution">
    <text evidence="1">The sequence shown here is derived from an EMBL/GenBank/DDBJ whole genome shotgun (WGS) entry which is preliminary data.</text>
</comment>
<sequence length="56" mass="6211">MRNDPDPIAKLTYIAGMVQQALALADEQGEFMIAAKLDESLHCVRERIDAIKGKKP</sequence>
<gene>
    <name evidence="1" type="ORF">H8S47_04515</name>
</gene>
<name>A0ABR7AKF7_9SPHN</name>
<accession>A0ABR7AKF7</accession>
<dbReference type="RefSeq" id="WP_187502726.1">
    <property type="nucleotide sequence ID" value="NZ_CP162536.1"/>
</dbReference>
<protein>
    <submittedName>
        <fullName evidence="1">Uncharacterized protein</fullName>
    </submittedName>
</protein>
<dbReference type="Proteomes" id="UP000597613">
    <property type="component" value="Unassembled WGS sequence"/>
</dbReference>
<evidence type="ECO:0000313" key="2">
    <source>
        <dbReference type="Proteomes" id="UP000597613"/>
    </source>
</evidence>
<proteinExistence type="predicted"/>
<keyword evidence="2" id="KW-1185">Reference proteome</keyword>
<dbReference type="EMBL" id="JACONT010000006">
    <property type="protein sequence ID" value="MBC3940946.1"/>
    <property type="molecule type" value="Genomic_DNA"/>
</dbReference>
<reference evidence="1 2" key="1">
    <citation type="submission" date="2020-08" db="EMBL/GenBank/DDBJ databases">
        <title>Putative novel bacterial strains isolated from necrotic wheat leaf tissues caused by Xanthomonas translucens.</title>
        <authorList>
            <person name="Tambong J.T."/>
        </authorList>
    </citation>
    <scope>NUCLEOTIDE SEQUENCE [LARGE SCALE GENOMIC DNA]</scope>
    <source>
        <strain evidence="2">DOAB 1063</strain>
    </source>
</reference>
<organism evidence="1 2">
    <name type="scientific">Sphingomonas albertensis</name>
    <dbReference type="NCBI Taxonomy" id="2762591"/>
    <lineage>
        <taxon>Bacteria</taxon>
        <taxon>Pseudomonadati</taxon>
        <taxon>Pseudomonadota</taxon>
        <taxon>Alphaproteobacteria</taxon>
        <taxon>Sphingomonadales</taxon>
        <taxon>Sphingomonadaceae</taxon>
        <taxon>Sphingomonas</taxon>
    </lineage>
</organism>